<dbReference type="EC" id="1.7.-.-" evidence="2"/>
<name>A0A1A9GKS3_9ACTN</name>
<reference evidence="2 3" key="1">
    <citation type="submission" date="2016-03" db="EMBL/GenBank/DDBJ databases">
        <title>Complete genome sequence of a soil Actinobacterium, Nocardioides dokdonensis FR1436.</title>
        <authorList>
            <person name="Kwon S.-K."/>
            <person name="Kim K."/>
            <person name="Kim J.F."/>
        </authorList>
    </citation>
    <scope>NUCLEOTIDE SEQUENCE [LARGE SCALE GENOMIC DNA]</scope>
    <source>
        <strain evidence="2 3">FR1436</strain>
    </source>
</reference>
<feature type="domain" description="NADPH-dependent FMN reductase-like" evidence="1">
    <location>
        <begin position="4"/>
        <end position="147"/>
    </location>
</feature>
<dbReference type="GO" id="GO:0005829">
    <property type="term" value="C:cytosol"/>
    <property type="evidence" value="ECO:0007669"/>
    <property type="project" value="TreeGrafter"/>
</dbReference>
<dbReference type="GO" id="GO:0010181">
    <property type="term" value="F:FMN binding"/>
    <property type="evidence" value="ECO:0007669"/>
    <property type="project" value="TreeGrafter"/>
</dbReference>
<dbReference type="PANTHER" id="PTHR30543:SF21">
    <property type="entry name" value="NAD(P)H-DEPENDENT FMN REDUCTASE LOT6"/>
    <property type="match status" value="1"/>
</dbReference>
<dbReference type="KEGG" id="ndk:I601_2470"/>
<dbReference type="RefSeq" id="WP_068110032.1">
    <property type="nucleotide sequence ID" value="NZ_CP015079.1"/>
</dbReference>
<dbReference type="EMBL" id="CP015079">
    <property type="protein sequence ID" value="ANH38888.1"/>
    <property type="molecule type" value="Genomic_DNA"/>
</dbReference>
<dbReference type="OrthoDB" id="9812295at2"/>
<protein>
    <submittedName>
        <fullName evidence="2">FMN-dependent NADPH-azoreductase</fullName>
        <ecNumber evidence="2">1.7.-.-</ecNumber>
    </submittedName>
</protein>
<dbReference type="InterPro" id="IPR005025">
    <property type="entry name" value="FMN_Rdtase-like_dom"/>
</dbReference>
<dbReference type="SUPFAM" id="SSF52218">
    <property type="entry name" value="Flavoproteins"/>
    <property type="match status" value="1"/>
</dbReference>
<organism evidence="2 3">
    <name type="scientific">Nocardioides dokdonensis FR1436</name>
    <dbReference type="NCBI Taxonomy" id="1300347"/>
    <lineage>
        <taxon>Bacteria</taxon>
        <taxon>Bacillati</taxon>
        <taxon>Actinomycetota</taxon>
        <taxon>Actinomycetes</taxon>
        <taxon>Propionibacteriales</taxon>
        <taxon>Nocardioidaceae</taxon>
        <taxon>Nocardioides</taxon>
    </lineage>
</organism>
<dbReference type="PANTHER" id="PTHR30543">
    <property type="entry name" value="CHROMATE REDUCTASE"/>
    <property type="match status" value="1"/>
</dbReference>
<dbReference type="Gene3D" id="3.40.50.360">
    <property type="match status" value="1"/>
</dbReference>
<keyword evidence="2" id="KW-0560">Oxidoreductase</keyword>
<keyword evidence="3" id="KW-1185">Reference proteome</keyword>
<gene>
    <name evidence="2" type="primary">azo1</name>
    <name evidence="2" type="ORF">I601_2470</name>
</gene>
<dbReference type="Pfam" id="PF03358">
    <property type="entry name" value="FMN_red"/>
    <property type="match status" value="1"/>
</dbReference>
<dbReference type="GO" id="GO:0016491">
    <property type="term" value="F:oxidoreductase activity"/>
    <property type="evidence" value="ECO:0007669"/>
    <property type="project" value="UniProtKB-KW"/>
</dbReference>
<evidence type="ECO:0000259" key="1">
    <source>
        <dbReference type="Pfam" id="PF03358"/>
    </source>
</evidence>
<dbReference type="PATRIC" id="fig|1300347.3.peg.2463"/>
<dbReference type="InterPro" id="IPR050712">
    <property type="entry name" value="NAD(P)H-dep_reductase"/>
</dbReference>
<proteinExistence type="predicted"/>
<sequence>MTSTRVAVLVGSLRADSLNRRLAEGLVASAPEGVELQIVDGLGDLPFYNEDIDGETPPAAAVRLRESVAAADRVLVVTPEYNGTMPAVLNNAIDWLSRPYGAGALVGTPLGVVGVTPTPYGGRWAHADVVRSAGVAGASVIEDVTVSQSALDVDPLTDPEVQERLASAVRRLVDVAPVAA</sequence>
<evidence type="ECO:0000313" key="3">
    <source>
        <dbReference type="Proteomes" id="UP000077868"/>
    </source>
</evidence>
<dbReference type="InterPro" id="IPR029039">
    <property type="entry name" value="Flavoprotein-like_sf"/>
</dbReference>
<evidence type="ECO:0000313" key="2">
    <source>
        <dbReference type="EMBL" id="ANH38888.1"/>
    </source>
</evidence>
<dbReference type="STRING" id="1300347.I601_2470"/>
<dbReference type="Proteomes" id="UP000077868">
    <property type="component" value="Chromosome"/>
</dbReference>
<accession>A0A1A9GKS3</accession>
<dbReference type="AlphaFoldDB" id="A0A1A9GKS3"/>